<gene>
    <name evidence="3" type="ORF">D4764_02G0011400</name>
</gene>
<feature type="compositionally biased region" description="Basic and acidic residues" evidence="1">
    <location>
        <begin position="185"/>
        <end position="195"/>
    </location>
</feature>
<evidence type="ECO:0000313" key="4">
    <source>
        <dbReference type="Proteomes" id="UP000324091"/>
    </source>
</evidence>
<feature type="compositionally biased region" description="Basic and acidic residues" evidence="1">
    <location>
        <begin position="292"/>
        <end position="304"/>
    </location>
</feature>
<feature type="compositionally biased region" description="Basic and acidic residues" evidence="1">
    <location>
        <begin position="830"/>
        <end position="842"/>
    </location>
</feature>
<dbReference type="AlphaFoldDB" id="A0A5C6NN71"/>
<dbReference type="InterPro" id="IPR031943">
    <property type="entry name" value="CARMIL_C"/>
</dbReference>
<feature type="compositionally biased region" description="Low complexity" evidence="1">
    <location>
        <begin position="531"/>
        <end position="544"/>
    </location>
</feature>
<dbReference type="Proteomes" id="UP000324091">
    <property type="component" value="Chromosome 2"/>
</dbReference>
<feature type="compositionally biased region" description="Low complexity" evidence="1">
    <location>
        <begin position="650"/>
        <end position="684"/>
    </location>
</feature>
<feature type="compositionally biased region" description="Polar residues" evidence="1">
    <location>
        <begin position="393"/>
        <end position="404"/>
    </location>
</feature>
<feature type="compositionally biased region" description="Basic and acidic residues" evidence="1">
    <location>
        <begin position="813"/>
        <end position="822"/>
    </location>
</feature>
<feature type="compositionally biased region" description="Basic and acidic residues" evidence="1">
    <location>
        <begin position="789"/>
        <end position="805"/>
    </location>
</feature>
<evidence type="ECO:0000313" key="3">
    <source>
        <dbReference type="EMBL" id="TWW68099.1"/>
    </source>
</evidence>
<feature type="compositionally biased region" description="Low complexity" evidence="1">
    <location>
        <begin position="411"/>
        <end position="446"/>
    </location>
</feature>
<comment type="caution">
    <text evidence="3">The sequence shown here is derived from an EMBL/GenBank/DDBJ whole genome shotgun (WGS) entry which is preliminary data.</text>
</comment>
<feature type="compositionally biased region" description="Low complexity" evidence="1">
    <location>
        <begin position="464"/>
        <end position="481"/>
    </location>
</feature>
<dbReference type="EMBL" id="RHFK02000012">
    <property type="protein sequence ID" value="TWW68099.1"/>
    <property type="molecule type" value="Genomic_DNA"/>
</dbReference>
<feature type="region of interest" description="Disordered" evidence="1">
    <location>
        <begin position="185"/>
        <end position="577"/>
    </location>
</feature>
<sequence length="899" mass="93581">GGRRGGEGGRGSVVRSVSLVSLAPPTTVEALHTAGAPALSNGASATELHSNSVQCLPNGAAIGRTSSQALHPEQTETPPTETELPSEQTAVVHSANLLSVNVSFIQETIIESENEGLEFMGRVDEGVEEFFTKKVLPTDALKKQDEETITVHEVAPASSAPCPPPTKTLRRKLGDFFTLKKRRALKSEASQEGRPKKASIADFIRPLRDKERDKDKVKEHDKENEKEKGKEPPPGVTSETAVQETPASGVPPLRAEVAPPRRALREGKSQSLILLSGSAATGTTNSRNTAKKPLDGQHSFEQKLHLMLQRIGVSKAQPEETQNQEGEMKKAESEGTIIDSKPEPPPTFTKPRTMSASSDTRHQIRPSVSAHESAGKPALLPKPVLKPGPPPTTSGRNTPENELSQIEEGETNTPTKASPAAAPLATAAQTLISTTPPVVTISTSVPDSKALSSTVPPSDTDICTDSTKATTAATAATSDTDVSIKPSIPEANASGPELSTASIPTEPAGNIAPTEPPNSSAVPPYESQTASLSVPSGSTVPTPSINMLETLPAAIDENTISTTSPHLSAKPSALDSGDIVPVDVSLATDSDAIPASAVASSPATSISHMSPTSSSVPEVLGESITTTSHTSESLIPSSAKTTPLSPDAISTTTPDTPVTPSSPASSAPPVTSSTTPTATTSATAKEPMSPEPISASTATADISSPHTSSSETHPTETTHTHTSTIHADTTSTTSLETTATIKSPLSTDADPHSAANGDAALTPAISGLPSTDNTHTTAHHLRSPAPFHDSTEHDKESRASEDRDCVGPGEKSCGGEKLEDAPIKVQNENDGIKKMSGDEKQSVSENIKPAVAESEATRKEVPEKGMKLEEGLRTEVAEAASEKDGRQEEEQEPVSAHKK</sequence>
<feature type="compositionally biased region" description="Low complexity" evidence="1">
    <location>
        <begin position="720"/>
        <end position="740"/>
    </location>
</feature>
<organism evidence="3 4">
    <name type="scientific">Takifugu flavidus</name>
    <name type="common">sansaifugu</name>
    <dbReference type="NCBI Taxonomy" id="433684"/>
    <lineage>
        <taxon>Eukaryota</taxon>
        <taxon>Metazoa</taxon>
        <taxon>Chordata</taxon>
        <taxon>Craniata</taxon>
        <taxon>Vertebrata</taxon>
        <taxon>Euteleostomi</taxon>
        <taxon>Actinopterygii</taxon>
        <taxon>Neopterygii</taxon>
        <taxon>Teleostei</taxon>
        <taxon>Neoteleostei</taxon>
        <taxon>Acanthomorphata</taxon>
        <taxon>Eupercaria</taxon>
        <taxon>Tetraodontiformes</taxon>
        <taxon>Tetradontoidea</taxon>
        <taxon>Tetraodontidae</taxon>
        <taxon>Takifugu</taxon>
    </lineage>
</organism>
<feature type="region of interest" description="Disordered" evidence="1">
    <location>
        <begin position="595"/>
        <end position="899"/>
    </location>
</feature>
<feature type="compositionally biased region" description="Low complexity" evidence="1">
    <location>
        <begin position="693"/>
        <end position="712"/>
    </location>
</feature>
<proteinExistence type="predicted"/>
<evidence type="ECO:0000256" key="1">
    <source>
        <dbReference type="SAM" id="MobiDB-lite"/>
    </source>
</evidence>
<feature type="compositionally biased region" description="Polar residues" evidence="1">
    <location>
        <begin position="237"/>
        <end position="246"/>
    </location>
</feature>
<feature type="compositionally biased region" description="Low complexity" evidence="1">
    <location>
        <begin position="595"/>
        <end position="615"/>
    </location>
</feature>
<feature type="compositionally biased region" description="Polar residues" evidence="1">
    <location>
        <begin position="517"/>
        <end position="530"/>
    </location>
</feature>
<protein>
    <submittedName>
        <fullName evidence="3">Myosin-I linker protein 3</fullName>
    </submittedName>
</protein>
<feature type="compositionally biased region" description="Basic and acidic residues" evidence="1">
    <location>
        <begin position="855"/>
        <end position="888"/>
    </location>
</feature>
<reference evidence="3 4" key="1">
    <citation type="submission" date="2019-04" db="EMBL/GenBank/DDBJ databases">
        <title>Chromosome genome assembly for Takifugu flavidus.</title>
        <authorList>
            <person name="Xiao S."/>
        </authorList>
    </citation>
    <scope>NUCLEOTIDE SEQUENCE [LARGE SCALE GENOMIC DNA]</scope>
    <source>
        <strain evidence="3">HTHZ2018</strain>
        <tissue evidence="3">Muscle</tissue>
    </source>
</reference>
<evidence type="ECO:0000259" key="2">
    <source>
        <dbReference type="Pfam" id="PF16000"/>
    </source>
</evidence>
<feature type="compositionally biased region" description="Basic and acidic residues" evidence="1">
    <location>
        <begin position="205"/>
        <end position="231"/>
    </location>
</feature>
<feature type="compositionally biased region" description="Polar residues" evidence="1">
    <location>
        <begin position="450"/>
        <end position="463"/>
    </location>
</feature>
<accession>A0A5C6NN71</accession>
<feature type="non-terminal residue" evidence="3">
    <location>
        <position position="1"/>
    </location>
</feature>
<dbReference type="Pfam" id="PF16000">
    <property type="entry name" value="CARMIL_C"/>
    <property type="match status" value="1"/>
</dbReference>
<keyword evidence="4" id="KW-1185">Reference proteome</keyword>
<feature type="compositionally biased region" description="Low complexity" evidence="1">
    <location>
        <begin position="622"/>
        <end position="633"/>
    </location>
</feature>
<feature type="domain" description="CARMIL C-terminal" evidence="2">
    <location>
        <begin position="108"/>
        <end position="186"/>
    </location>
</feature>
<feature type="compositionally biased region" description="Polar residues" evidence="1">
    <location>
        <begin position="634"/>
        <end position="644"/>
    </location>
</feature>
<name>A0A5C6NN71_9TELE</name>
<feature type="compositionally biased region" description="Polar residues" evidence="1">
    <location>
        <begin position="269"/>
        <end position="288"/>
    </location>
</feature>